<dbReference type="Proteomes" id="UP000013526">
    <property type="component" value="Unassembled WGS sequence"/>
</dbReference>
<name>R1H8B2_9GAMM</name>
<evidence type="ECO:0000313" key="2">
    <source>
        <dbReference type="Proteomes" id="UP000013526"/>
    </source>
</evidence>
<dbReference type="RefSeq" id="WP_005892268.1">
    <property type="nucleotide sequence ID" value="NZ_AQGQ01000005.1"/>
</dbReference>
<dbReference type="OrthoDB" id="6017064at2"/>
<comment type="caution">
    <text evidence="1">The sequence shown here is derived from an EMBL/GenBank/DDBJ whole genome shotgun (WGS) entry which is preliminary data.</text>
</comment>
<sequence length="369" mass="38367">MRTQSGFTTFTVTLILLLILLAVSLLVGKLLVADRRVTLNEALYRQVMTLAEQGISYGFGRISSVPAWRGSMTVSPSGAAGSYTLVAQDMTPFSVASGSSTLVTPIRLRAQATLANSQAQAVVEAQYVQTNVLAGTPAAPLTVAGGMAVGGNFTVVANPNGGGPGVPLSIWTDDYVDLNNGSGQTCHQGDYAGGCSANISQKGDKQSDIKDSDPTFPTDLVWYLFNENDDAAGWANIESRASQIVNNCSSLGPTSTGLIIVKGDCSPGSNIGTQSAPVVLIVKDGSLSINGNNQLYGLIFAYSSHPATATTDIKLNGGAIVNGALAANFKLGKANGTYDAKYDEAALSNIKTGAAFQTLKQIPGSWRDW</sequence>
<keyword evidence="2" id="KW-1185">Reference proteome</keyword>
<dbReference type="AlphaFoldDB" id="R1H8B2"/>
<dbReference type="EMBL" id="AQGQ01000005">
    <property type="protein sequence ID" value="EOD56711.1"/>
    <property type="molecule type" value="Genomic_DNA"/>
</dbReference>
<evidence type="ECO:0000313" key="1">
    <source>
        <dbReference type="EMBL" id="EOD56711.1"/>
    </source>
</evidence>
<dbReference type="PATRIC" id="fig|1268236.3.peg.376"/>
<accession>R1H8B2</accession>
<reference evidence="1 2" key="1">
    <citation type="journal article" date="2013" name="Genome Announc.">
        <title>Draft Genome Sequence of Aeromonas molluscorum Strain 848TT, Isolated from Bivalve Molluscs.</title>
        <authorList>
            <person name="Spataro N."/>
            <person name="Farfan M."/>
            <person name="Albarral V."/>
            <person name="Sanglas A."/>
            <person name="Loren J.G."/>
            <person name="Fuste M.C."/>
            <person name="Bosch E."/>
        </authorList>
    </citation>
    <scope>NUCLEOTIDE SEQUENCE [LARGE SCALE GENOMIC DNA]</scope>
    <source>
        <strain evidence="1 2">848</strain>
    </source>
</reference>
<organism evidence="1 2">
    <name type="scientific">Aeromonas molluscorum 848</name>
    <dbReference type="NCBI Taxonomy" id="1268236"/>
    <lineage>
        <taxon>Bacteria</taxon>
        <taxon>Pseudomonadati</taxon>
        <taxon>Pseudomonadota</taxon>
        <taxon>Gammaproteobacteria</taxon>
        <taxon>Aeromonadales</taxon>
        <taxon>Aeromonadaceae</taxon>
        <taxon>Aeromonas</taxon>
    </lineage>
</organism>
<proteinExistence type="predicted"/>
<protein>
    <recommendedName>
        <fullName evidence="3">Type 4 fimbrial biogenesis protein PilX N-terminal domain-containing protein</fullName>
    </recommendedName>
</protein>
<evidence type="ECO:0008006" key="3">
    <source>
        <dbReference type="Google" id="ProtNLM"/>
    </source>
</evidence>
<gene>
    <name evidence="1" type="ORF">G113_01874</name>
</gene>